<organism evidence="2 3">
    <name type="scientific">Kocuria dechangensis</name>
    <dbReference type="NCBI Taxonomy" id="1176249"/>
    <lineage>
        <taxon>Bacteria</taxon>
        <taxon>Bacillati</taxon>
        <taxon>Actinomycetota</taxon>
        <taxon>Actinomycetes</taxon>
        <taxon>Micrococcales</taxon>
        <taxon>Micrococcaceae</taxon>
        <taxon>Kocuria</taxon>
    </lineage>
</organism>
<reference evidence="2" key="1">
    <citation type="journal article" date="2014" name="Int. J. Syst. Evol. Microbiol.">
        <title>Complete genome sequence of Corynebacterium casei LMG S-19264T (=DSM 44701T), isolated from a smear-ripened cheese.</title>
        <authorList>
            <consortium name="US DOE Joint Genome Institute (JGI-PGF)"/>
            <person name="Walter F."/>
            <person name="Albersmeier A."/>
            <person name="Kalinowski J."/>
            <person name="Ruckert C."/>
        </authorList>
    </citation>
    <scope>NUCLEOTIDE SEQUENCE</scope>
    <source>
        <strain evidence="2">CGMCC 1.12187</strain>
    </source>
</reference>
<evidence type="ECO:0000256" key="1">
    <source>
        <dbReference type="SAM" id="MobiDB-lite"/>
    </source>
</evidence>
<feature type="compositionally biased region" description="Pro residues" evidence="1">
    <location>
        <begin position="321"/>
        <end position="338"/>
    </location>
</feature>
<sequence length="481" mass="50326">MDSGARVRAEAHPGRMSEHTTRDPFVPVVRCAADLLAVVPHTLGYWPADSLVLFAAGRTTAGACVRVDLPRRPVGVRFAATFVEELAELVGHDAVSDRVFAIVYTGLSPGDGPDGGPDGVAEVLALVDEAAARADRTVAARWVVAGDRWWPAEDPAEVHDVAAVLDSAVNAALIATGSSWASGPRQAMDHEYGALPEGTARGVAAAAARWVRAGGGAWHHLERVADTLAAWRAVLERVVAAGDDWQGPLLALDDDLLGFLAAGLAEPVLADLLLADTATAADDGEGVLAAAAMWAELCDETFEGAPGPGGGAGELFGPSLRPLPPDVPPVPPVPPAPPGAGRQRPGGPQAPGPRSAPEPDAVQLVRLTRVLAGEWEHAPDWRRLDALYRVLLGLAWLLEPVPGARRGRGPDGAEQAAAMAGVLVELAQLNRFRARGSHTAHFVRRATSLVPGHAPALRVLRLADARPVPLWARDRSTAWHG</sequence>
<gene>
    <name evidence="2" type="ORF">GCM10011374_18530</name>
</gene>
<reference evidence="2" key="2">
    <citation type="submission" date="2020-09" db="EMBL/GenBank/DDBJ databases">
        <authorList>
            <person name="Sun Q."/>
            <person name="Zhou Y."/>
        </authorList>
    </citation>
    <scope>NUCLEOTIDE SEQUENCE</scope>
    <source>
        <strain evidence="2">CGMCC 1.12187</strain>
    </source>
</reference>
<dbReference type="Proteomes" id="UP000638848">
    <property type="component" value="Unassembled WGS sequence"/>
</dbReference>
<dbReference type="AlphaFoldDB" id="A0A917GS81"/>
<accession>A0A917GS81</accession>
<dbReference type="EMBL" id="BMEQ01000008">
    <property type="protein sequence ID" value="GGG55892.1"/>
    <property type="molecule type" value="Genomic_DNA"/>
</dbReference>
<evidence type="ECO:0000313" key="3">
    <source>
        <dbReference type="Proteomes" id="UP000638848"/>
    </source>
</evidence>
<comment type="caution">
    <text evidence="2">The sequence shown here is derived from an EMBL/GenBank/DDBJ whole genome shotgun (WGS) entry which is preliminary data.</text>
</comment>
<feature type="region of interest" description="Disordered" evidence="1">
    <location>
        <begin position="303"/>
        <end position="359"/>
    </location>
</feature>
<dbReference type="InterPro" id="IPR025447">
    <property type="entry name" value="DUF4192"/>
</dbReference>
<protein>
    <recommendedName>
        <fullName evidence="4">DUF4192 family protein</fullName>
    </recommendedName>
</protein>
<name>A0A917GS81_9MICC</name>
<dbReference type="Pfam" id="PF13830">
    <property type="entry name" value="DUF4192"/>
    <property type="match status" value="1"/>
</dbReference>
<keyword evidence="3" id="KW-1185">Reference proteome</keyword>
<evidence type="ECO:0000313" key="2">
    <source>
        <dbReference type="EMBL" id="GGG55892.1"/>
    </source>
</evidence>
<evidence type="ECO:0008006" key="4">
    <source>
        <dbReference type="Google" id="ProtNLM"/>
    </source>
</evidence>
<proteinExistence type="predicted"/>